<gene>
    <name evidence="1" type="ORF">RRG08_024531</name>
</gene>
<sequence>MHSQAETINHRIYKGVPMLRKTHQGFGGANGRCQEAVAGEAALEPQSFPQCHGSPGPAQSVELIILS</sequence>
<evidence type="ECO:0000313" key="2">
    <source>
        <dbReference type="Proteomes" id="UP001283361"/>
    </source>
</evidence>
<proteinExistence type="predicted"/>
<comment type="caution">
    <text evidence="1">The sequence shown here is derived from an EMBL/GenBank/DDBJ whole genome shotgun (WGS) entry which is preliminary data.</text>
</comment>
<dbReference type="Proteomes" id="UP001283361">
    <property type="component" value="Unassembled WGS sequence"/>
</dbReference>
<reference evidence="1" key="1">
    <citation type="journal article" date="2023" name="G3 (Bethesda)">
        <title>A reference genome for the long-term kleptoplast-retaining sea slug Elysia crispata morphotype clarki.</title>
        <authorList>
            <person name="Eastman K.E."/>
            <person name="Pendleton A.L."/>
            <person name="Shaikh M.A."/>
            <person name="Suttiyut T."/>
            <person name="Ogas R."/>
            <person name="Tomko P."/>
            <person name="Gavelis G."/>
            <person name="Widhalm J.R."/>
            <person name="Wisecaver J.H."/>
        </authorList>
    </citation>
    <scope>NUCLEOTIDE SEQUENCE</scope>
    <source>
        <strain evidence="1">ECLA1</strain>
    </source>
</reference>
<dbReference type="EMBL" id="JAWDGP010006768">
    <property type="protein sequence ID" value="KAK3735736.1"/>
    <property type="molecule type" value="Genomic_DNA"/>
</dbReference>
<name>A0AAE0Y8K3_9GAST</name>
<evidence type="ECO:0000313" key="1">
    <source>
        <dbReference type="EMBL" id="KAK3735736.1"/>
    </source>
</evidence>
<keyword evidence="2" id="KW-1185">Reference proteome</keyword>
<protein>
    <submittedName>
        <fullName evidence="1">Uncharacterized protein</fullName>
    </submittedName>
</protein>
<dbReference type="AlphaFoldDB" id="A0AAE0Y8K3"/>
<organism evidence="1 2">
    <name type="scientific">Elysia crispata</name>
    <name type="common">lettuce slug</name>
    <dbReference type="NCBI Taxonomy" id="231223"/>
    <lineage>
        <taxon>Eukaryota</taxon>
        <taxon>Metazoa</taxon>
        <taxon>Spiralia</taxon>
        <taxon>Lophotrochozoa</taxon>
        <taxon>Mollusca</taxon>
        <taxon>Gastropoda</taxon>
        <taxon>Heterobranchia</taxon>
        <taxon>Euthyneura</taxon>
        <taxon>Panpulmonata</taxon>
        <taxon>Sacoglossa</taxon>
        <taxon>Placobranchoidea</taxon>
        <taxon>Plakobranchidae</taxon>
        <taxon>Elysia</taxon>
    </lineage>
</organism>
<accession>A0AAE0Y8K3</accession>